<feature type="transmembrane region" description="Helical" evidence="1">
    <location>
        <begin position="6"/>
        <end position="23"/>
    </location>
</feature>
<dbReference type="Proteomes" id="UP001058072">
    <property type="component" value="Chromosome"/>
</dbReference>
<accession>A0A9Q9CLC2</accession>
<name>A0A9Q9CLC2_9FIRM</name>
<sequence length="81" mass="9249">MSPLKARVVGYVFLIIAIVLFLLRLSVQKYIQVCSWIGMAVFFTAMVILFIFWRCPSCRKFLPLQGSLGVKVCPYCGKQLK</sequence>
<dbReference type="EMBL" id="CP071250">
    <property type="protein sequence ID" value="UUF08529.1"/>
    <property type="molecule type" value="Genomic_DNA"/>
</dbReference>
<protein>
    <submittedName>
        <fullName evidence="2">Uncharacterized protein</fullName>
    </submittedName>
</protein>
<keyword evidence="1" id="KW-0472">Membrane</keyword>
<evidence type="ECO:0000313" key="2">
    <source>
        <dbReference type="EMBL" id="UUF08529.1"/>
    </source>
</evidence>
<evidence type="ECO:0000256" key="1">
    <source>
        <dbReference type="SAM" id="Phobius"/>
    </source>
</evidence>
<organism evidence="2 3">
    <name type="scientific">Turicibacter bilis</name>
    <dbReference type="NCBI Taxonomy" id="2735723"/>
    <lineage>
        <taxon>Bacteria</taxon>
        <taxon>Bacillati</taxon>
        <taxon>Bacillota</taxon>
        <taxon>Erysipelotrichia</taxon>
        <taxon>Erysipelotrichales</taxon>
        <taxon>Turicibacteraceae</taxon>
        <taxon>Turicibacter</taxon>
    </lineage>
</organism>
<feature type="transmembrane region" description="Helical" evidence="1">
    <location>
        <begin position="30"/>
        <end position="53"/>
    </location>
</feature>
<dbReference type="RefSeq" id="WP_055243510.1">
    <property type="nucleotide sequence ID" value="NZ_CP071250.1"/>
</dbReference>
<evidence type="ECO:0000313" key="3">
    <source>
        <dbReference type="Proteomes" id="UP001058072"/>
    </source>
</evidence>
<gene>
    <name evidence="2" type="ORF">J0J70_00305</name>
</gene>
<dbReference type="AlphaFoldDB" id="A0A9Q9CLC2"/>
<proteinExistence type="predicted"/>
<reference evidence="2" key="1">
    <citation type="submission" date="2021-03" db="EMBL/GenBank/DDBJ databases">
        <title>Comparative Genomics and Metabolomics in the genus Turicibacter.</title>
        <authorList>
            <person name="Maki J."/>
            <person name="Looft T."/>
        </authorList>
    </citation>
    <scope>NUCLEOTIDE SEQUENCE</scope>
    <source>
        <strain evidence="2">ISU324</strain>
    </source>
</reference>
<keyword evidence="1" id="KW-1133">Transmembrane helix</keyword>
<keyword evidence="1" id="KW-0812">Transmembrane</keyword>